<evidence type="ECO:0000313" key="4">
    <source>
        <dbReference type="EMBL" id="GCB29279.1"/>
    </source>
</evidence>
<name>A0A401LCM1_9FIRM</name>
<dbReference type="InterPro" id="IPR036582">
    <property type="entry name" value="Mao_N_sf"/>
</dbReference>
<dbReference type="SUPFAM" id="SSF55383">
    <property type="entry name" value="Copper amine oxidase, domain N"/>
    <property type="match status" value="1"/>
</dbReference>
<dbReference type="Proteomes" id="UP000287361">
    <property type="component" value="Unassembled WGS sequence"/>
</dbReference>
<proteinExistence type="predicted"/>
<evidence type="ECO:0000313" key="5">
    <source>
        <dbReference type="Proteomes" id="UP000287361"/>
    </source>
</evidence>
<dbReference type="Gene3D" id="3.30.457.10">
    <property type="entry name" value="Copper amine oxidase-like, N-terminal domain"/>
    <property type="match status" value="1"/>
</dbReference>
<dbReference type="InterPro" id="IPR021729">
    <property type="entry name" value="DUF3298"/>
</dbReference>
<evidence type="ECO:0000259" key="3">
    <source>
        <dbReference type="Pfam" id="PF11738"/>
    </source>
</evidence>
<keyword evidence="1" id="KW-0732">Signal</keyword>
<dbReference type="Gene3D" id="3.30.565.40">
    <property type="entry name" value="Fervidobacterium nodosum Rt17-B1 like"/>
    <property type="match status" value="1"/>
</dbReference>
<dbReference type="Gene3D" id="3.90.640.20">
    <property type="entry name" value="Heat-shock cognate protein, ATPase"/>
    <property type="match status" value="1"/>
</dbReference>
<feature type="domain" description="DUF3298" evidence="3">
    <location>
        <begin position="281"/>
        <end position="348"/>
    </location>
</feature>
<protein>
    <recommendedName>
        <fullName evidence="6">Copper amine oxidase-like N-terminal domain-containing protein</fullName>
    </recommendedName>
</protein>
<feature type="domain" description="Copper amine oxidase-like N-terminal" evidence="2">
    <location>
        <begin position="27"/>
        <end position="133"/>
    </location>
</feature>
<feature type="signal peptide" evidence="1">
    <location>
        <begin position="1"/>
        <end position="20"/>
    </location>
</feature>
<keyword evidence="5" id="KW-1185">Reference proteome</keyword>
<dbReference type="InterPro" id="IPR012854">
    <property type="entry name" value="Cu_amine_oxidase-like_N"/>
</dbReference>
<sequence length="350" mass="37790">MKKVFLGLLAALMLTVPAFAHPLITVYVDGEQLSFDQPPIIQDDRTLVPMRKIFEALDAQVIWDEADQTVMAMHNEDIIMLQIGEAGLYKNGELVYTMSVPAQIINDRTLVPLRAVAESLGASVAWDGVKYVIDIHSDGTSKKPTGSEQQAPQVGGYTSSVLAADGTEVLHVELKCDEVAGQAAVNTAMAQATFNEGKAFLQTYKAQALQAYANDPNGFQPYYCVGAYNVTRSTNGYASFLGTVSSYAGGTEQAQYTSHTYAMSSGRECALSELVSDSQADLQALWKASFTALIEADEDAFYSDAESRLARSLNQVQFYLTDSGIVFYLSPGIIAPAATGAVSFEIAYQI</sequence>
<gene>
    <name evidence="4" type="ORF">KGMB03357_09400</name>
</gene>
<evidence type="ECO:0000256" key="1">
    <source>
        <dbReference type="SAM" id="SignalP"/>
    </source>
</evidence>
<evidence type="ECO:0000259" key="2">
    <source>
        <dbReference type="Pfam" id="PF07833"/>
    </source>
</evidence>
<dbReference type="Pfam" id="PF07833">
    <property type="entry name" value="Cu_amine_oxidN1"/>
    <property type="match status" value="1"/>
</dbReference>
<dbReference type="AlphaFoldDB" id="A0A401LCM1"/>
<feature type="chain" id="PRO_5019276976" description="Copper amine oxidase-like N-terminal domain-containing protein" evidence="1">
    <location>
        <begin position="21"/>
        <end position="350"/>
    </location>
</feature>
<comment type="caution">
    <text evidence="4">The sequence shown here is derived from an EMBL/GenBank/DDBJ whole genome shotgun (WGS) entry which is preliminary data.</text>
</comment>
<evidence type="ECO:0008006" key="6">
    <source>
        <dbReference type="Google" id="ProtNLM"/>
    </source>
</evidence>
<dbReference type="Pfam" id="PF11738">
    <property type="entry name" value="DUF3298"/>
    <property type="match status" value="1"/>
</dbReference>
<dbReference type="OrthoDB" id="268113at2"/>
<dbReference type="EMBL" id="BHVZ01000001">
    <property type="protein sequence ID" value="GCB29279.1"/>
    <property type="molecule type" value="Genomic_DNA"/>
</dbReference>
<reference evidence="4 5" key="1">
    <citation type="submission" date="2018-10" db="EMBL/GenBank/DDBJ databases">
        <title>Draft Genome Sequence of Anaerotignum sp. KCTC 15736.</title>
        <authorList>
            <person name="Choi S.H."/>
            <person name="Kim J.S."/>
            <person name="Kang S.W."/>
            <person name="Lee J.S."/>
            <person name="Park S.H."/>
        </authorList>
    </citation>
    <scope>NUCLEOTIDE SEQUENCE [LARGE SCALE GENOMIC DNA]</scope>
    <source>
        <strain evidence="4 5">KCTC 15736</strain>
    </source>
</reference>
<dbReference type="InterPro" id="IPR037126">
    <property type="entry name" value="PdaC/RsiV-like_sf"/>
</dbReference>
<organism evidence="4 5">
    <name type="scientific">Anaerotignum faecicola</name>
    <dbReference type="NCBI Taxonomy" id="2358141"/>
    <lineage>
        <taxon>Bacteria</taxon>
        <taxon>Bacillati</taxon>
        <taxon>Bacillota</taxon>
        <taxon>Clostridia</taxon>
        <taxon>Lachnospirales</taxon>
        <taxon>Anaerotignaceae</taxon>
        <taxon>Anaerotignum</taxon>
    </lineage>
</organism>
<accession>A0A401LCM1</accession>